<dbReference type="InterPro" id="IPR023210">
    <property type="entry name" value="NADP_OxRdtase_dom"/>
</dbReference>
<dbReference type="Proteomes" id="UP000465866">
    <property type="component" value="Chromosome"/>
</dbReference>
<reference evidence="3 4" key="1">
    <citation type="journal article" date="2019" name="Emerg. Microbes Infect.">
        <title>Comprehensive subspecies identification of 175 nontuberculous mycobacteria species based on 7547 genomic profiles.</title>
        <authorList>
            <person name="Matsumoto Y."/>
            <person name="Kinjo T."/>
            <person name="Motooka D."/>
            <person name="Nabeya D."/>
            <person name="Jung N."/>
            <person name="Uechi K."/>
            <person name="Horii T."/>
            <person name="Iida T."/>
            <person name="Fujita J."/>
            <person name="Nakamura S."/>
        </authorList>
    </citation>
    <scope>NUCLEOTIDE SEQUENCE [LARGE SCALE GENOMIC DNA]</scope>
    <source>
        <strain evidence="3 4">JCM 12404</strain>
    </source>
</reference>
<dbReference type="PANTHER" id="PTHR43625">
    <property type="entry name" value="AFLATOXIN B1 ALDEHYDE REDUCTASE"/>
    <property type="match status" value="1"/>
</dbReference>
<evidence type="ECO:0000313" key="4">
    <source>
        <dbReference type="Proteomes" id="UP000465866"/>
    </source>
</evidence>
<protein>
    <recommendedName>
        <fullName evidence="2">NADP-dependent oxidoreductase domain-containing protein</fullName>
    </recommendedName>
</protein>
<sequence length="150" mass="16735">MERRFEKDVIPACEELGIGFVPFSPLASGFLSGKVEADTEYVGDDVRRVITRFDPRNIAANQPLLDLITGFAQENGATPAQISLAWMLHKNDFIVPILGSRQLDRIQENLGAAEVELTDEQFSRIEAELASIQIHGDRTDEDIAKLPQRQ</sequence>
<organism evidence="3 4">
    <name type="scientific">Mycobacterium cookii</name>
    <dbReference type="NCBI Taxonomy" id="1775"/>
    <lineage>
        <taxon>Bacteria</taxon>
        <taxon>Bacillati</taxon>
        <taxon>Actinomycetota</taxon>
        <taxon>Actinomycetes</taxon>
        <taxon>Mycobacteriales</taxon>
        <taxon>Mycobacteriaceae</taxon>
        <taxon>Mycobacterium</taxon>
    </lineage>
</organism>
<evidence type="ECO:0000256" key="1">
    <source>
        <dbReference type="ARBA" id="ARBA00023002"/>
    </source>
</evidence>
<dbReference type="Pfam" id="PF00248">
    <property type="entry name" value="Aldo_ket_red"/>
    <property type="match status" value="1"/>
</dbReference>
<dbReference type="InterPro" id="IPR036812">
    <property type="entry name" value="NAD(P)_OxRdtase_dom_sf"/>
</dbReference>
<dbReference type="GO" id="GO:0005737">
    <property type="term" value="C:cytoplasm"/>
    <property type="evidence" value="ECO:0007669"/>
    <property type="project" value="TreeGrafter"/>
</dbReference>
<feature type="domain" description="NADP-dependent oxidoreductase" evidence="2">
    <location>
        <begin position="2"/>
        <end position="127"/>
    </location>
</feature>
<dbReference type="InterPro" id="IPR050791">
    <property type="entry name" value="Aldo-Keto_reductase"/>
</dbReference>
<dbReference type="SUPFAM" id="SSF51430">
    <property type="entry name" value="NAD(P)-linked oxidoreductase"/>
    <property type="match status" value="1"/>
</dbReference>
<dbReference type="GO" id="GO:0016491">
    <property type="term" value="F:oxidoreductase activity"/>
    <property type="evidence" value="ECO:0007669"/>
    <property type="project" value="UniProtKB-KW"/>
</dbReference>
<dbReference type="PANTHER" id="PTHR43625:SF77">
    <property type="entry name" value="ALDO-KETO REDUCTASE"/>
    <property type="match status" value="1"/>
</dbReference>
<evidence type="ECO:0000259" key="2">
    <source>
        <dbReference type="Pfam" id="PF00248"/>
    </source>
</evidence>
<proteinExistence type="predicted"/>
<keyword evidence="4" id="KW-1185">Reference proteome</keyword>
<dbReference type="AlphaFoldDB" id="A0A7I7KYT1"/>
<accession>A0A7I7KYT1</accession>
<dbReference type="EMBL" id="AP022569">
    <property type="protein sequence ID" value="BBX47215.1"/>
    <property type="molecule type" value="Genomic_DNA"/>
</dbReference>
<dbReference type="KEGG" id="mcoo:MCOO_32300"/>
<gene>
    <name evidence="3" type="ORF">MCOO_32300</name>
</gene>
<name>A0A7I7KYT1_9MYCO</name>
<evidence type="ECO:0000313" key="3">
    <source>
        <dbReference type="EMBL" id="BBX47215.1"/>
    </source>
</evidence>
<keyword evidence="1" id="KW-0560">Oxidoreductase</keyword>
<dbReference type="Gene3D" id="3.20.20.100">
    <property type="entry name" value="NADP-dependent oxidoreductase domain"/>
    <property type="match status" value="1"/>
</dbReference>